<protein>
    <submittedName>
        <fullName evidence="2">Uncharacterized protein</fullName>
    </submittedName>
</protein>
<proteinExistence type="predicted"/>
<evidence type="ECO:0000256" key="1">
    <source>
        <dbReference type="SAM" id="MobiDB-lite"/>
    </source>
</evidence>
<gene>
    <name evidence="2" type="ORF">LVJ78_02040</name>
</gene>
<dbReference type="Proteomes" id="UP000829756">
    <property type="component" value="Chromosome"/>
</dbReference>
<name>A0AAE9KHB8_9NEIS</name>
<dbReference type="EMBL" id="CP091507">
    <property type="protein sequence ID" value="UOO79829.1"/>
    <property type="molecule type" value="Genomic_DNA"/>
</dbReference>
<sequence length="92" mass="10563">MPIQIKHHFLIVKMPSVHIKGRLKTISSRRKMRYDAALITVIFQTALLNSGRLKPFAAHTDSRKHAHHGSNRSLLKRLPSPRFQNSANRFAL</sequence>
<feature type="region of interest" description="Disordered" evidence="1">
    <location>
        <begin position="57"/>
        <end position="92"/>
    </location>
</feature>
<dbReference type="AlphaFoldDB" id="A0AAE9KHB8"/>
<reference evidence="2" key="1">
    <citation type="submission" date="2021-12" db="EMBL/GenBank/DDBJ databases">
        <authorList>
            <person name="Veyrier F.J."/>
        </authorList>
    </citation>
    <scope>NUCLEOTIDE SEQUENCE</scope>
    <source>
        <strain evidence="2">1258/02</strain>
    </source>
</reference>
<dbReference type="KEGG" id="usu:LVJ78_02040"/>
<accession>A0AAE9KHB8</accession>
<reference evidence="2" key="2">
    <citation type="journal article" date="2022" name="Res Sq">
        <title>Evolution of multicellular longitudinally dividing oral cavity symbionts (Neisseriaceae).</title>
        <authorList>
            <person name="Nyongesa S."/>
            <person name="Weber P."/>
            <person name="Bernet E."/>
            <person name="Pullido F."/>
            <person name="Nieckarz M."/>
            <person name="Delaby M."/>
            <person name="Nieves C."/>
            <person name="Viehboeck T."/>
            <person name="Krause N."/>
            <person name="Rivera-Millot A."/>
            <person name="Nakamura A."/>
            <person name="Vischer N."/>
            <person name="VanNieuwenhze M."/>
            <person name="Brun Y."/>
            <person name="Cava F."/>
            <person name="Bulgheresi S."/>
            <person name="Veyrier F."/>
        </authorList>
    </citation>
    <scope>NUCLEOTIDE SEQUENCE</scope>
    <source>
        <strain evidence="2">1258/02</strain>
    </source>
</reference>
<feature type="compositionally biased region" description="Polar residues" evidence="1">
    <location>
        <begin position="82"/>
        <end position="92"/>
    </location>
</feature>
<organism evidence="2 3">
    <name type="scientific">Uruburuella suis</name>
    <dbReference type="NCBI Taxonomy" id="252130"/>
    <lineage>
        <taxon>Bacteria</taxon>
        <taxon>Pseudomonadati</taxon>
        <taxon>Pseudomonadota</taxon>
        <taxon>Betaproteobacteria</taxon>
        <taxon>Neisseriales</taxon>
        <taxon>Neisseriaceae</taxon>
        <taxon>Uruburuella</taxon>
    </lineage>
</organism>
<evidence type="ECO:0000313" key="2">
    <source>
        <dbReference type="EMBL" id="UOO79829.1"/>
    </source>
</evidence>
<dbReference type="RefSeq" id="WP_165870942.1">
    <property type="nucleotide sequence ID" value="NZ_CP091507.1"/>
</dbReference>
<evidence type="ECO:0000313" key="3">
    <source>
        <dbReference type="Proteomes" id="UP000829756"/>
    </source>
</evidence>